<reference evidence="1 2" key="1">
    <citation type="submission" date="2014-11" db="EMBL/GenBank/DDBJ databases">
        <title>Draft Genome Sequences of Paenibacillus polymyxa NRRL B-30509 and Paenibacillus terrae NRRL B-30644, Strains from a Poultry Environment that Produce Tridecaptin A and Paenicidins.</title>
        <authorList>
            <person name="van Belkum M.J."/>
            <person name="Lohans C.T."/>
            <person name="Vederas J.C."/>
        </authorList>
    </citation>
    <scope>NUCLEOTIDE SEQUENCE [LARGE SCALE GENOMIC DNA]</scope>
    <source>
        <strain evidence="1 2">NRRL B-30644</strain>
    </source>
</reference>
<accession>A0A0D7X5P9</accession>
<organism evidence="1 2">
    <name type="scientific">Paenibacillus terrae</name>
    <dbReference type="NCBI Taxonomy" id="159743"/>
    <lineage>
        <taxon>Bacteria</taxon>
        <taxon>Bacillati</taxon>
        <taxon>Bacillota</taxon>
        <taxon>Bacilli</taxon>
        <taxon>Bacillales</taxon>
        <taxon>Paenibacillaceae</taxon>
        <taxon>Paenibacillus</taxon>
    </lineage>
</organism>
<comment type="caution">
    <text evidence="1">The sequence shown here is derived from an EMBL/GenBank/DDBJ whole genome shotgun (WGS) entry which is preliminary data.</text>
</comment>
<dbReference type="Proteomes" id="UP000032534">
    <property type="component" value="Unassembled WGS sequence"/>
</dbReference>
<keyword evidence="2" id="KW-1185">Reference proteome</keyword>
<evidence type="ECO:0000313" key="1">
    <source>
        <dbReference type="EMBL" id="KJD46574.1"/>
    </source>
</evidence>
<dbReference type="RefSeq" id="WP_044645263.1">
    <property type="nucleotide sequence ID" value="NZ_JTHP01000007.1"/>
</dbReference>
<dbReference type="OrthoDB" id="2632905at2"/>
<dbReference type="EMBL" id="JTHP01000007">
    <property type="protein sequence ID" value="KJD46574.1"/>
    <property type="molecule type" value="Genomic_DNA"/>
</dbReference>
<protein>
    <submittedName>
        <fullName evidence="1">Uncharacterized protein</fullName>
    </submittedName>
</protein>
<dbReference type="AlphaFoldDB" id="A0A0D7X5P9"/>
<name>A0A0D7X5P9_9BACL</name>
<sequence>MVKSIVNVTYTWDKESISANGSEQVNLLIEWGHGAIRKRKGTLMPKTVGCDLQLRFIPESGVNLLKVDGARLSFNRSEDGECMLVHCGDMRRGKYKQAILSFSIPAHSSGRHIIGLMEWSWRKPTQEKRTLIRTDQLFIHYTHHLGLLSIPINPKVEKYIKLNETAPIVKKALRMYEKGEQERGAFVLTRQADELLIRATRTEDREYLEEAELLFAVWNKWNGTFGLFEAYSSKVYVNNEISVEDVHFTEINILK</sequence>
<proteinExistence type="predicted"/>
<gene>
    <name evidence="1" type="ORF">QD47_06035</name>
</gene>
<evidence type="ECO:0000313" key="2">
    <source>
        <dbReference type="Proteomes" id="UP000032534"/>
    </source>
</evidence>
<dbReference type="PATRIC" id="fig|159743.3.peg.1306"/>